<proteinExistence type="predicted"/>
<dbReference type="InterPro" id="IPR038309">
    <property type="entry name" value="Rsd/AlgQ_sf"/>
</dbReference>
<accession>A0A1W1EAV9</accession>
<dbReference type="Gene3D" id="1.20.120.1370">
    <property type="entry name" value="Regulator of RNA polymerase sigma(70) subunit, domain 4"/>
    <property type="match status" value="1"/>
</dbReference>
<name>A0A1W1EAV9_9ZZZZ</name>
<evidence type="ECO:0000259" key="1">
    <source>
        <dbReference type="Pfam" id="PF01814"/>
    </source>
</evidence>
<dbReference type="Pfam" id="PF01814">
    <property type="entry name" value="Hemerythrin"/>
    <property type="match status" value="1"/>
</dbReference>
<dbReference type="EMBL" id="FPIB01000028">
    <property type="protein sequence ID" value="SFV91103.1"/>
    <property type="molecule type" value="Genomic_DNA"/>
</dbReference>
<feature type="domain" description="Hemerythrin-like" evidence="1">
    <location>
        <begin position="12"/>
        <end position="140"/>
    </location>
</feature>
<protein>
    <recommendedName>
        <fullName evidence="1">Hemerythrin-like domain-containing protein</fullName>
    </recommendedName>
</protein>
<evidence type="ECO:0000313" key="2">
    <source>
        <dbReference type="EMBL" id="SFV91103.1"/>
    </source>
</evidence>
<organism evidence="2">
    <name type="scientific">hydrothermal vent metagenome</name>
    <dbReference type="NCBI Taxonomy" id="652676"/>
    <lineage>
        <taxon>unclassified sequences</taxon>
        <taxon>metagenomes</taxon>
        <taxon>ecological metagenomes</taxon>
    </lineage>
</organism>
<reference evidence="2" key="1">
    <citation type="submission" date="2016-10" db="EMBL/GenBank/DDBJ databases">
        <authorList>
            <person name="de Groot N.N."/>
        </authorList>
    </citation>
    <scope>NUCLEOTIDE SEQUENCE</scope>
</reference>
<sequence length="143" mass="17464">MFNFFIPKNKRMINKWHNEHIKIIDLIYNIVEEYENNNQKTAKKHIKQLNNLTVEHIMDEDIEFFRILKKSKNTDKETEEMIRDFVTSFKKTKLLLIKFLSHYSKPEVVLDSSFFKQFSEITKAVRERIQFEEKNVYSKLKEK</sequence>
<gene>
    <name evidence="2" type="ORF">MNB_SV-4-155</name>
</gene>
<dbReference type="AlphaFoldDB" id="A0A1W1EAV9"/>
<dbReference type="InterPro" id="IPR012312">
    <property type="entry name" value="Hemerythrin-like"/>
</dbReference>